<reference evidence="1" key="1">
    <citation type="submission" date="2014-11" db="EMBL/GenBank/DDBJ databases">
        <authorList>
            <person name="Amaro Gonzalez C."/>
        </authorList>
    </citation>
    <scope>NUCLEOTIDE SEQUENCE</scope>
</reference>
<evidence type="ECO:0000313" key="1">
    <source>
        <dbReference type="EMBL" id="JAH12103.1"/>
    </source>
</evidence>
<dbReference type="EMBL" id="GBXM01096474">
    <property type="protein sequence ID" value="JAH12103.1"/>
    <property type="molecule type" value="Transcribed_RNA"/>
</dbReference>
<reference evidence="1" key="2">
    <citation type="journal article" date="2015" name="Fish Shellfish Immunol.">
        <title>Early steps in the European eel (Anguilla anguilla)-Vibrio vulnificus interaction in the gills: Role of the RtxA13 toxin.</title>
        <authorList>
            <person name="Callol A."/>
            <person name="Pajuelo D."/>
            <person name="Ebbesson L."/>
            <person name="Teles M."/>
            <person name="MacKenzie S."/>
            <person name="Amaro C."/>
        </authorList>
    </citation>
    <scope>NUCLEOTIDE SEQUENCE</scope>
</reference>
<protein>
    <submittedName>
        <fullName evidence="1">Uncharacterized protein</fullName>
    </submittedName>
</protein>
<dbReference type="AlphaFoldDB" id="A0A0E9Q7K7"/>
<dbReference type="EMBL" id="GBXM01093041">
    <property type="protein sequence ID" value="JAH15536.1"/>
    <property type="molecule type" value="Transcribed_RNA"/>
</dbReference>
<sequence length="49" mass="5688">MLLGCDELGCSWREIVKWLKQSWPPPCMSRLHSATVLSPVRYTVLMQCH</sequence>
<name>A0A0E9Q7K7_ANGAN</name>
<proteinExistence type="predicted"/>
<accession>A0A0E9Q7K7</accession>
<organism evidence="1">
    <name type="scientific">Anguilla anguilla</name>
    <name type="common">European freshwater eel</name>
    <name type="synonym">Muraena anguilla</name>
    <dbReference type="NCBI Taxonomy" id="7936"/>
    <lineage>
        <taxon>Eukaryota</taxon>
        <taxon>Metazoa</taxon>
        <taxon>Chordata</taxon>
        <taxon>Craniata</taxon>
        <taxon>Vertebrata</taxon>
        <taxon>Euteleostomi</taxon>
        <taxon>Actinopterygii</taxon>
        <taxon>Neopterygii</taxon>
        <taxon>Teleostei</taxon>
        <taxon>Anguilliformes</taxon>
        <taxon>Anguillidae</taxon>
        <taxon>Anguilla</taxon>
    </lineage>
</organism>